<evidence type="ECO:0000313" key="2">
    <source>
        <dbReference type="EMBL" id="PHH39401.1"/>
    </source>
</evidence>
<sequence>MSAPDDLDELLERVNDEQSFITFIQALGADFARERTMNEPLSPYGPGALGWENGSVDAFLEAAGAWAIDSSRQVAAEESSANVWQRCASILLAGKFYE</sequence>
<evidence type="ECO:0000313" key="3">
    <source>
        <dbReference type="Proteomes" id="UP000222460"/>
    </source>
</evidence>
<dbReference type="RefSeq" id="WP_098964351.1">
    <property type="nucleotide sequence ID" value="NZ_PDKZ01000002.1"/>
</dbReference>
<protein>
    <recommendedName>
        <fullName evidence="1">DUF7660 domain-containing protein</fullName>
    </recommendedName>
</protein>
<dbReference type="Proteomes" id="UP000222460">
    <property type="component" value="Unassembled WGS sequence"/>
</dbReference>
<dbReference type="EMBL" id="PDKZ01000002">
    <property type="protein sequence ID" value="PHH39401.1"/>
    <property type="molecule type" value="Genomic_DNA"/>
</dbReference>
<dbReference type="AlphaFoldDB" id="A0A2C5W661"/>
<evidence type="ECO:0000259" key="1">
    <source>
        <dbReference type="Pfam" id="PF24693"/>
    </source>
</evidence>
<dbReference type="Pfam" id="PF24693">
    <property type="entry name" value="DUF7660"/>
    <property type="match status" value="1"/>
</dbReference>
<feature type="domain" description="DUF7660" evidence="1">
    <location>
        <begin position="18"/>
        <end position="98"/>
    </location>
</feature>
<name>A0A2C5W661_PSEPU</name>
<dbReference type="InterPro" id="IPR056077">
    <property type="entry name" value="DUF7660"/>
</dbReference>
<reference evidence="3" key="1">
    <citation type="submission" date="2017-10" db="EMBL/GenBank/DDBJ databases">
        <title>FDA dAtabase for Regulatory Grade micrObial Sequences (FDA-ARGOS): Supporting development and validation of Infectious Disease Dx tests.</title>
        <authorList>
            <person name="Goldberg B."/>
            <person name="Campos J."/>
            <person name="Tallon L."/>
            <person name="Sadzewicz L."/>
            <person name="Ott S."/>
            <person name="Zhao X."/>
            <person name="Nagaraj S."/>
            <person name="Vavikolanu K."/>
            <person name="Aluvathingal J."/>
            <person name="Nadendla S."/>
            <person name="Geyer C."/>
            <person name="Sichtig H."/>
        </authorList>
    </citation>
    <scope>NUCLEOTIDE SEQUENCE [LARGE SCALE GENOMIC DNA]</scope>
    <source>
        <strain evidence="3">FDAARGOS_376</strain>
    </source>
</reference>
<proteinExistence type="predicted"/>
<organism evidence="2 3">
    <name type="scientific">Pseudomonas putida</name>
    <name type="common">Arthrobacter siderocapsulatus</name>
    <dbReference type="NCBI Taxonomy" id="303"/>
    <lineage>
        <taxon>Bacteria</taxon>
        <taxon>Pseudomonadati</taxon>
        <taxon>Pseudomonadota</taxon>
        <taxon>Gammaproteobacteria</taxon>
        <taxon>Pseudomonadales</taxon>
        <taxon>Pseudomonadaceae</taxon>
        <taxon>Pseudomonas</taxon>
    </lineage>
</organism>
<gene>
    <name evidence="2" type="ORF">CRX57_04185</name>
</gene>
<comment type="caution">
    <text evidence="2">The sequence shown here is derived from an EMBL/GenBank/DDBJ whole genome shotgun (WGS) entry which is preliminary data.</text>
</comment>
<accession>A0A2C5W661</accession>